<organism evidence="1 2">
    <name type="scientific">Sellimonas intestinalis</name>
    <dbReference type="NCBI Taxonomy" id="1653434"/>
    <lineage>
        <taxon>Bacteria</taxon>
        <taxon>Bacillati</taxon>
        <taxon>Bacillota</taxon>
        <taxon>Clostridia</taxon>
        <taxon>Lachnospirales</taxon>
        <taxon>Lachnospiraceae</taxon>
        <taxon>Sellimonas</taxon>
    </lineage>
</organism>
<dbReference type="InterPro" id="IPR043721">
    <property type="entry name" value="DUF5662"/>
</dbReference>
<sequence length="182" mass="21792">MNIWGHFRTITQHKLLVMKACFYVGLYKQGLLHDLSKYSPSEFGVGCRYFQGTRSPNNAQREAEGCSTAWLHHKGRNKHHYEYWMDYSTRPEDGICGMKMPDRYIYEMFLDRIAASKTYQKDKYTDCSPLEYYEKGNSEQFLHPYTKKVLEKLLHMLAEKGEKRTFVYLKRVIRQKKKEHRL</sequence>
<name>A0A3E3K5T5_9FIRM</name>
<reference evidence="1 2" key="1">
    <citation type="submission" date="2018-08" db="EMBL/GenBank/DDBJ databases">
        <title>A genome reference for cultivated species of the human gut microbiota.</title>
        <authorList>
            <person name="Zou Y."/>
            <person name="Xue W."/>
            <person name="Luo G."/>
        </authorList>
    </citation>
    <scope>NUCLEOTIDE SEQUENCE [LARGE SCALE GENOMIC DNA]</scope>
    <source>
        <strain evidence="1 2">AF37-2AT</strain>
    </source>
</reference>
<proteinExistence type="predicted"/>
<comment type="caution">
    <text evidence="1">The sequence shown here is derived from an EMBL/GenBank/DDBJ whole genome shotgun (WGS) entry which is preliminary data.</text>
</comment>
<evidence type="ECO:0000313" key="2">
    <source>
        <dbReference type="Proteomes" id="UP000261080"/>
    </source>
</evidence>
<gene>
    <name evidence="1" type="ORF">DW016_01490</name>
</gene>
<evidence type="ECO:0000313" key="1">
    <source>
        <dbReference type="EMBL" id="RGE89965.1"/>
    </source>
</evidence>
<keyword evidence="2" id="KW-1185">Reference proteome</keyword>
<accession>A0A3E3K5T5</accession>
<dbReference type="Pfam" id="PF18907">
    <property type="entry name" value="DUF5662"/>
    <property type="match status" value="1"/>
</dbReference>
<dbReference type="OrthoDB" id="9784470at2"/>
<dbReference type="AlphaFoldDB" id="A0A3E3K5T5"/>
<dbReference type="Proteomes" id="UP000261080">
    <property type="component" value="Unassembled WGS sequence"/>
</dbReference>
<dbReference type="RefSeq" id="WP_117493198.1">
    <property type="nucleotide sequence ID" value="NZ_BAABYU010000001.1"/>
</dbReference>
<protein>
    <submittedName>
        <fullName evidence="1">Catalase</fullName>
    </submittedName>
</protein>
<dbReference type="EMBL" id="QVLX01000001">
    <property type="protein sequence ID" value="RGE89965.1"/>
    <property type="molecule type" value="Genomic_DNA"/>
</dbReference>